<dbReference type="PANTHER" id="PTHR43394:SF1">
    <property type="entry name" value="ATP-BINDING CASSETTE SUB-FAMILY B MEMBER 10, MITOCHONDRIAL"/>
    <property type="match status" value="1"/>
</dbReference>
<sequence length="582" mass="62604">MTPAQKEKGESELRGIRRESRALFWAAAIFSVFVNILMLTGPIYMLQIYDRVLGSRSEATLIALTLLMAFFFLIMGVLDYARGRVLARIGATFQARLDRRVFSAVLRREAVAAGTGQRTTNTLRDLESVQRLLSSPVFAAVFDIPWTPIFLAGILIFHPYLGYLALSGGAVLVFITILNQLLTSGPVTSANTATMKADQLAEQLRGEAEMVRALGMSDSAFERWHQARAASLNDTILSSDRAGKFAAISKTFRMFLQSAMLGLGAWLVLRGELSPGAMIAGSILLGRALAPIDMAIGQWQLVQRARHGWQRLVELLSEVPPEAPRTRLPRPRGLLKAENLTVVPPGQSQASLRMINFEVHPGEALGIIGPSGAGKSSLARTITGVWRPAGGKIRLDGAALDQFEPATLGQHIGYLPQRVQLFDGTIAENIAGLSMTPDDAAVVEAAKKAAAHEMILRLPDGYDTKVTGGGGMLSGGQMQRIGLARAMYGNPVILVLDEPNSNLDNEGSQALNTAVREVKAQGGAILIMAHRPSAITECELLLVLDHGMSKAFGPRDEILNRTVQNAEAIRSTVAQGKSGGVS</sequence>
<dbReference type="PROSITE" id="PS50893">
    <property type="entry name" value="ABC_TRANSPORTER_2"/>
    <property type="match status" value="1"/>
</dbReference>
<dbReference type="SUPFAM" id="SSF52540">
    <property type="entry name" value="P-loop containing nucleoside triphosphate hydrolases"/>
    <property type="match status" value="1"/>
</dbReference>
<dbReference type="Pfam" id="PF00664">
    <property type="entry name" value="ABC_membrane"/>
    <property type="match status" value="1"/>
</dbReference>
<evidence type="ECO:0000256" key="2">
    <source>
        <dbReference type="ARBA" id="ARBA00022692"/>
    </source>
</evidence>
<dbReference type="InterPro" id="IPR003593">
    <property type="entry name" value="AAA+_ATPase"/>
</dbReference>
<dbReference type="PANTHER" id="PTHR43394">
    <property type="entry name" value="ATP-DEPENDENT PERMEASE MDL1, MITOCHONDRIAL"/>
    <property type="match status" value="1"/>
</dbReference>
<dbReference type="PROSITE" id="PS00211">
    <property type="entry name" value="ABC_TRANSPORTER_1"/>
    <property type="match status" value="1"/>
</dbReference>
<keyword evidence="2 7" id="KW-0812">Transmembrane</keyword>
<dbReference type="InterPro" id="IPR003439">
    <property type="entry name" value="ABC_transporter-like_ATP-bd"/>
</dbReference>
<evidence type="ECO:0000256" key="5">
    <source>
        <dbReference type="ARBA" id="ARBA00022989"/>
    </source>
</evidence>
<proteinExistence type="predicted"/>
<dbReference type="Proteomes" id="UP001144205">
    <property type="component" value="Unassembled WGS sequence"/>
</dbReference>
<reference evidence="10" key="1">
    <citation type="journal article" date="2023" name="Int. J. Syst. Evol. Microbiol.">
        <title>Sinisalibacter aestuarii sp. nov., isolated from estuarine sediment of the Arakawa River.</title>
        <authorList>
            <person name="Arafat S.T."/>
            <person name="Hirano S."/>
            <person name="Sato A."/>
            <person name="Takeuchi K."/>
            <person name="Yasuda T."/>
            <person name="Terahara T."/>
            <person name="Hamada M."/>
            <person name="Kobayashi T."/>
        </authorList>
    </citation>
    <scope>NUCLEOTIDE SEQUENCE</scope>
    <source>
        <strain evidence="10">B-399</strain>
    </source>
</reference>
<evidence type="ECO:0000256" key="3">
    <source>
        <dbReference type="ARBA" id="ARBA00022741"/>
    </source>
</evidence>
<dbReference type="Gene3D" id="3.40.50.300">
    <property type="entry name" value="P-loop containing nucleotide triphosphate hydrolases"/>
    <property type="match status" value="1"/>
</dbReference>
<feature type="transmembrane region" description="Helical" evidence="7">
    <location>
        <begin position="163"/>
        <end position="182"/>
    </location>
</feature>
<keyword evidence="11" id="KW-1185">Reference proteome</keyword>
<dbReference type="InterPro" id="IPR010128">
    <property type="entry name" value="ATPase_T1SS_PrtD-like"/>
</dbReference>
<dbReference type="EMBL" id="BROH01000008">
    <property type="protein sequence ID" value="GKY88799.1"/>
    <property type="molecule type" value="Genomic_DNA"/>
</dbReference>
<comment type="subcellular location">
    <subcellularLocation>
        <location evidence="1">Cell membrane</location>
        <topology evidence="1">Multi-pass membrane protein</topology>
    </subcellularLocation>
</comment>
<evidence type="ECO:0000313" key="10">
    <source>
        <dbReference type="EMBL" id="GKY88799.1"/>
    </source>
</evidence>
<keyword evidence="4" id="KW-0067">ATP-binding</keyword>
<name>A0ABQ5LUZ2_9RHOB</name>
<feature type="domain" description="ABC transporter" evidence="8">
    <location>
        <begin position="335"/>
        <end position="571"/>
    </location>
</feature>
<evidence type="ECO:0000259" key="9">
    <source>
        <dbReference type="PROSITE" id="PS50929"/>
    </source>
</evidence>
<dbReference type="InterPro" id="IPR017871">
    <property type="entry name" value="ABC_transporter-like_CS"/>
</dbReference>
<keyword evidence="5 7" id="KW-1133">Transmembrane helix</keyword>
<feature type="transmembrane region" description="Helical" evidence="7">
    <location>
        <begin position="22"/>
        <end position="47"/>
    </location>
</feature>
<dbReference type="InterPro" id="IPR039421">
    <property type="entry name" value="Type_1_exporter"/>
</dbReference>
<evidence type="ECO:0000256" key="4">
    <source>
        <dbReference type="ARBA" id="ARBA00022840"/>
    </source>
</evidence>
<dbReference type="InterPro" id="IPR027417">
    <property type="entry name" value="P-loop_NTPase"/>
</dbReference>
<feature type="domain" description="ABC transmembrane type-1" evidence="9">
    <location>
        <begin position="25"/>
        <end position="304"/>
    </location>
</feature>
<dbReference type="InterPro" id="IPR036640">
    <property type="entry name" value="ABC1_TM_sf"/>
</dbReference>
<keyword evidence="10" id="KW-0645">Protease</keyword>
<dbReference type="SUPFAM" id="SSF90123">
    <property type="entry name" value="ABC transporter transmembrane region"/>
    <property type="match status" value="1"/>
</dbReference>
<keyword evidence="6 7" id="KW-0472">Membrane</keyword>
<organism evidence="10 11">
    <name type="scientific">Sinisalibacter aestuarii</name>
    <dbReference type="NCBI Taxonomy" id="2949426"/>
    <lineage>
        <taxon>Bacteria</taxon>
        <taxon>Pseudomonadati</taxon>
        <taxon>Pseudomonadota</taxon>
        <taxon>Alphaproteobacteria</taxon>
        <taxon>Rhodobacterales</taxon>
        <taxon>Roseobacteraceae</taxon>
        <taxon>Sinisalibacter</taxon>
    </lineage>
</organism>
<dbReference type="PROSITE" id="PS50929">
    <property type="entry name" value="ABC_TM1F"/>
    <property type="match status" value="1"/>
</dbReference>
<dbReference type="RefSeq" id="WP_281842842.1">
    <property type="nucleotide sequence ID" value="NZ_BROH01000008.1"/>
</dbReference>
<feature type="transmembrane region" description="Helical" evidence="7">
    <location>
        <begin position="59"/>
        <end position="78"/>
    </location>
</feature>
<evidence type="ECO:0000259" key="8">
    <source>
        <dbReference type="PROSITE" id="PS50893"/>
    </source>
</evidence>
<dbReference type="NCBIfam" id="TIGR01842">
    <property type="entry name" value="type_I_sec_PrtD"/>
    <property type="match status" value="1"/>
</dbReference>
<keyword evidence="3" id="KW-0547">Nucleotide-binding</keyword>
<feature type="transmembrane region" description="Helical" evidence="7">
    <location>
        <begin position="137"/>
        <end position="157"/>
    </location>
</feature>
<dbReference type="GO" id="GO:0008233">
    <property type="term" value="F:peptidase activity"/>
    <property type="evidence" value="ECO:0007669"/>
    <property type="project" value="UniProtKB-KW"/>
</dbReference>
<accession>A0ABQ5LUZ2</accession>
<dbReference type="Gene3D" id="1.20.1560.10">
    <property type="entry name" value="ABC transporter type 1, transmembrane domain"/>
    <property type="match status" value="1"/>
</dbReference>
<keyword evidence="10" id="KW-0378">Hydrolase</keyword>
<evidence type="ECO:0000256" key="6">
    <source>
        <dbReference type="ARBA" id="ARBA00023136"/>
    </source>
</evidence>
<evidence type="ECO:0000256" key="1">
    <source>
        <dbReference type="ARBA" id="ARBA00004651"/>
    </source>
</evidence>
<protein>
    <submittedName>
        <fullName evidence="10">Protease/lipase ABC transporter permease/ATP-binding protein</fullName>
    </submittedName>
</protein>
<gene>
    <name evidence="10" type="ORF">STA1M1_26680</name>
</gene>
<dbReference type="Pfam" id="PF00005">
    <property type="entry name" value="ABC_tran"/>
    <property type="match status" value="1"/>
</dbReference>
<dbReference type="SMART" id="SM00382">
    <property type="entry name" value="AAA"/>
    <property type="match status" value="1"/>
</dbReference>
<feature type="transmembrane region" description="Helical" evidence="7">
    <location>
        <begin position="251"/>
        <end position="269"/>
    </location>
</feature>
<comment type="caution">
    <text evidence="10">The sequence shown here is derived from an EMBL/GenBank/DDBJ whole genome shotgun (WGS) entry which is preliminary data.</text>
</comment>
<dbReference type="InterPro" id="IPR011527">
    <property type="entry name" value="ABC1_TM_dom"/>
</dbReference>
<evidence type="ECO:0000256" key="7">
    <source>
        <dbReference type="SAM" id="Phobius"/>
    </source>
</evidence>
<evidence type="ECO:0000313" key="11">
    <source>
        <dbReference type="Proteomes" id="UP001144205"/>
    </source>
</evidence>
<dbReference type="GO" id="GO:0006508">
    <property type="term" value="P:proteolysis"/>
    <property type="evidence" value="ECO:0007669"/>
    <property type="project" value="UniProtKB-KW"/>
</dbReference>